<dbReference type="EMBL" id="LAZR01006427">
    <property type="protein sequence ID" value="KKM92195.1"/>
    <property type="molecule type" value="Genomic_DNA"/>
</dbReference>
<sequence length="139" mass="15486">MANFSTIRAKIKANLDTIAELGFVADFHDANLTDFPAATFDLSLADSEFITNKENLRTMTYEIVLYQEVEVLGLAEAKDLLDALAIKVIDLFETDFNLGGEVDWCQPLVGPRGQFKSPIGQVFFQTLTLECKFSKLVIT</sequence>
<dbReference type="AlphaFoldDB" id="A0A0F9NTK7"/>
<evidence type="ECO:0000313" key="1">
    <source>
        <dbReference type="EMBL" id="KKM92195.1"/>
    </source>
</evidence>
<comment type="caution">
    <text evidence="1">The sequence shown here is derived from an EMBL/GenBank/DDBJ whole genome shotgun (WGS) entry which is preliminary data.</text>
</comment>
<name>A0A0F9NTK7_9ZZZZ</name>
<protein>
    <submittedName>
        <fullName evidence="1">Uncharacterized protein</fullName>
    </submittedName>
</protein>
<accession>A0A0F9NTK7</accession>
<reference evidence="1" key="1">
    <citation type="journal article" date="2015" name="Nature">
        <title>Complex archaea that bridge the gap between prokaryotes and eukaryotes.</title>
        <authorList>
            <person name="Spang A."/>
            <person name="Saw J.H."/>
            <person name="Jorgensen S.L."/>
            <person name="Zaremba-Niedzwiedzka K."/>
            <person name="Martijn J."/>
            <person name="Lind A.E."/>
            <person name="van Eijk R."/>
            <person name="Schleper C."/>
            <person name="Guy L."/>
            <person name="Ettema T.J."/>
        </authorList>
    </citation>
    <scope>NUCLEOTIDE SEQUENCE</scope>
</reference>
<proteinExistence type="predicted"/>
<gene>
    <name evidence="1" type="ORF">LCGC14_1220830</name>
</gene>
<organism evidence="1">
    <name type="scientific">marine sediment metagenome</name>
    <dbReference type="NCBI Taxonomy" id="412755"/>
    <lineage>
        <taxon>unclassified sequences</taxon>
        <taxon>metagenomes</taxon>
        <taxon>ecological metagenomes</taxon>
    </lineage>
</organism>